<proteinExistence type="predicted"/>
<evidence type="ECO:0000313" key="2">
    <source>
        <dbReference type="EMBL" id="EFU30420.1"/>
    </source>
</evidence>
<organism evidence="2 3">
    <name type="scientific">Segatella buccae ATCC 33574</name>
    <dbReference type="NCBI Taxonomy" id="873513"/>
    <lineage>
        <taxon>Bacteria</taxon>
        <taxon>Pseudomonadati</taxon>
        <taxon>Bacteroidota</taxon>
        <taxon>Bacteroidia</taxon>
        <taxon>Bacteroidales</taxon>
        <taxon>Prevotellaceae</taxon>
        <taxon>Segatella</taxon>
    </lineage>
</organism>
<dbReference type="EMBL" id="AEPD01000028">
    <property type="protein sequence ID" value="EFU30420.1"/>
    <property type="molecule type" value="Genomic_DNA"/>
</dbReference>
<name>E6K8C0_9BACT</name>
<keyword evidence="3" id="KW-1185">Reference proteome</keyword>
<evidence type="ECO:0000313" key="3">
    <source>
        <dbReference type="Proteomes" id="UP000003112"/>
    </source>
</evidence>
<dbReference type="eggNOG" id="ENOG502ZMZT">
    <property type="taxonomic scope" value="Bacteria"/>
</dbReference>
<protein>
    <submittedName>
        <fullName evidence="2">Uncharacterized protein</fullName>
    </submittedName>
</protein>
<reference evidence="2 3" key="1">
    <citation type="submission" date="2010-10" db="EMBL/GenBank/DDBJ databases">
        <authorList>
            <person name="Muzny D."/>
            <person name="Qin X."/>
            <person name="Deng J."/>
            <person name="Jiang H."/>
            <person name="Liu Y."/>
            <person name="Qu J."/>
            <person name="Song X.-Z."/>
            <person name="Zhang L."/>
            <person name="Thornton R."/>
            <person name="Coyle M."/>
            <person name="Francisco L."/>
            <person name="Jackson L."/>
            <person name="Javaid M."/>
            <person name="Korchina V."/>
            <person name="Kovar C."/>
            <person name="Mata R."/>
            <person name="Mathew T."/>
            <person name="Ngo R."/>
            <person name="Nguyen L."/>
            <person name="Nguyen N."/>
            <person name="Okwuonu G."/>
            <person name="Ongeri F."/>
            <person name="Pham C."/>
            <person name="Simmons D."/>
            <person name="Wilczek-Boney K."/>
            <person name="Hale W."/>
            <person name="Jakkamsetti A."/>
            <person name="Pham P."/>
            <person name="Ruth R."/>
            <person name="San Lucas F."/>
            <person name="Warren J."/>
            <person name="Zhang J."/>
            <person name="Zhao Z."/>
            <person name="Zhou C."/>
            <person name="Zhu D."/>
            <person name="Lee S."/>
            <person name="Bess C."/>
            <person name="Blankenburg K."/>
            <person name="Forbes L."/>
            <person name="Fu Q."/>
            <person name="Gubbala S."/>
            <person name="Hirani K."/>
            <person name="Jayaseelan J.C."/>
            <person name="Lara F."/>
            <person name="Munidasa M."/>
            <person name="Palculict T."/>
            <person name="Patil S."/>
            <person name="Pu L.-L."/>
            <person name="Saada N."/>
            <person name="Tang L."/>
            <person name="Weissenberger G."/>
            <person name="Zhu Y."/>
            <person name="Hemphill L."/>
            <person name="Shang Y."/>
            <person name="Youmans B."/>
            <person name="Ayvaz T."/>
            <person name="Ross M."/>
            <person name="Santibanez J."/>
            <person name="Aqrawi P."/>
            <person name="Gross S."/>
            <person name="Joshi V."/>
            <person name="Fowler G."/>
            <person name="Nazareth L."/>
            <person name="Reid J."/>
            <person name="Worley K."/>
            <person name="Petrosino J."/>
            <person name="Highlander S."/>
            <person name="Gibbs R."/>
        </authorList>
    </citation>
    <scope>NUCLEOTIDE SEQUENCE [LARGE SCALE GENOMIC DNA]</scope>
    <source>
        <strain evidence="2 3">ATCC 33574</strain>
    </source>
</reference>
<comment type="caution">
    <text evidence="2">The sequence shown here is derived from an EMBL/GenBank/DDBJ whole genome shotgun (WGS) entry which is preliminary data.</text>
</comment>
<dbReference type="AlphaFoldDB" id="E6K8C0"/>
<gene>
    <name evidence="2" type="ORF">HMPREF6485_1699</name>
</gene>
<sequence>MPLLKKSDFSLIPFNKFVEYNSNLYFCRKILNDLAMGVAGRGVFLLMGVTIFGQADAQRTCVVADMENHVPIKEAVIHTNTGHWARTDYRGYFAMKYAFDSAKVSKPGYIPVTIHLAALPDTVFLLPAAHQIGEVEVWGENQHNVSVFEKDAGNAARTVPRPGGIQGDFLGWMDRRAVRDRKHYRKAKKIIAELDKETGDPIVDTYLQQKRADEERKLQAAEQEKAKKEREAAKLDDLKAREEAKIANQ</sequence>
<feature type="region of interest" description="Disordered" evidence="1">
    <location>
        <begin position="214"/>
        <end position="249"/>
    </location>
</feature>
<accession>E6K8C0</accession>
<dbReference type="STRING" id="873513.HMPREF6485_1699"/>
<dbReference type="Proteomes" id="UP000003112">
    <property type="component" value="Unassembled WGS sequence"/>
</dbReference>
<evidence type="ECO:0000256" key="1">
    <source>
        <dbReference type="SAM" id="MobiDB-lite"/>
    </source>
</evidence>
<dbReference type="HOGENOM" id="CLU_1115000_0_0_10"/>